<gene>
    <name evidence="2" type="ORF">VNO78_27240</name>
</gene>
<keyword evidence="1" id="KW-1133">Transmembrane helix</keyword>
<reference evidence="2 3" key="1">
    <citation type="submission" date="2024-01" db="EMBL/GenBank/DDBJ databases">
        <title>The genomes of 5 underutilized Papilionoideae crops provide insights into root nodulation and disease resistanc.</title>
        <authorList>
            <person name="Jiang F."/>
        </authorList>
    </citation>
    <scope>NUCLEOTIDE SEQUENCE [LARGE SCALE GENOMIC DNA]</scope>
    <source>
        <strain evidence="2">DUOXIRENSHENG_FW03</strain>
        <tissue evidence="2">Leaves</tissue>
    </source>
</reference>
<sequence length="70" mass="8085">MITLDVDYSAVDPFKVVKDKAIVDEELVDRCFIYFVIFFLPSVPIPFLGWHPRNLENLGDKKYGKPSPQL</sequence>
<dbReference type="EMBL" id="JAYMYS010000007">
    <property type="protein sequence ID" value="KAK7386887.1"/>
    <property type="molecule type" value="Genomic_DNA"/>
</dbReference>
<evidence type="ECO:0000313" key="2">
    <source>
        <dbReference type="EMBL" id="KAK7386887.1"/>
    </source>
</evidence>
<protein>
    <submittedName>
        <fullName evidence="2">Uncharacterized protein</fullName>
    </submittedName>
</protein>
<evidence type="ECO:0000313" key="3">
    <source>
        <dbReference type="Proteomes" id="UP001386955"/>
    </source>
</evidence>
<dbReference type="Proteomes" id="UP001386955">
    <property type="component" value="Unassembled WGS sequence"/>
</dbReference>
<evidence type="ECO:0000256" key="1">
    <source>
        <dbReference type="SAM" id="Phobius"/>
    </source>
</evidence>
<feature type="transmembrane region" description="Helical" evidence="1">
    <location>
        <begin position="32"/>
        <end position="50"/>
    </location>
</feature>
<name>A0AAN9S0Y5_PSOTE</name>
<keyword evidence="1" id="KW-0472">Membrane</keyword>
<organism evidence="2 3">
    <name type="scientific">Psophocarpus tetragonolobus</name>
    <name type="common">Winged bean</name>
    <name type="synonym">Dolichos tetragonolobus</name>
    <dbReference type="NCBI Taxonomy" id="3891"/>
    <lineage>
        <taxon>Eukaryota</taxon>
        <taxon>Viridiplantae</taxon>
        <taxon>Streptophyta</taxon>
        <taxon>Embryophyta</taxon>
        <taxon>Tracheophyta</taxon>
        <taxon>Spermatophyta</taxon>
        <taxon>Magnoliopsida</taxon>
        <taxon>eudicotyledons</taxon>
        <taxon>Gunneridae</taxon>
        <taxon>Pentapetalae</taxon>
        <taxon>rosids</taxon>
        <taxon>fabids</taxon>
        <taxon>Fabales</taxon>
        <taxon>Fabaceae</taxon>
        <taxon>Papilionoideae</taxon>
        <taxon>50 kb inversion clade</taxon>
        <taxon>NPAAA clade</taxon>
        <taxon>indigoferoid/millettioid clade</taxon>
        <taxon>Phaseoleae</taxon>
        <taxon>Psophocarpus</taxon>
    </lineage>
</organism>
<keyword evidence="3" id="KW-1185">Reference proteome</keyword>
<keyword evidence="1" id="KW-0812">Transmembrane</keyword>
<comment type="caution">
    <text evidence="2">The sequence shown here is derived from an EMBL/GenBank/DDBJ whole genome shotgun (WGS) entry which is preliminary data.</text>
</comment>
<proteinExistence type="predicted"/>
<dbReference type="AlphaFoldDB" id="A0AAN9S0Y5"/>
<accession>A0AAN9S0Y5</accession>